<evidence type="ECO:0000313" key="2">
    <source>
        <dbReference type="EMBL" id="KAK7523920.1"/>
    </source>
</evidence>
<keyword evidence="3" id="KW-1185">Reference proteome</keyword>
<dbReference type="EMBL" id="JBBPHU010000001">
    <property type="protein sequence ID" value="KAK7523920.1"/>
    <property type="molecule type" value="Genomic_DNA"/>
</dbReference>
<feature type="compositionally biased region" description="Polar residues" evidence="1">
    <location>
        <begin position="1"/>
        <end position="12"/>
    </location>
</feature>
<comment type="caution">
    <text evidence="2">The sequence shown here is derived from an EMBL/GenBank/DDBJ whole genome shotgun (WGS) entry which is preliminary data.</text>
</comment>
<organism evidence="2 3">
    <name type="scientific">Phyllosticta citriasiana</name>
    <dbReference type="NCBI Taxonomy" id="595635"/>
    <lineage>
        <taxon>Eukaryota</taxon>
        <taxon>Fungi</taxon>
        <taxon>Dikarya</taxon>
        <taxon>Ascomycota</taxon>
        <taxon>Pezizomycotina</taxon>
        <taxon>Dothideomycetes</taxon>
        <taxon>Dothideomycetes incertae sedis</taxon>
        <taxon>Botryosphaeriales</taxon>
        <taxon>Phyllostictaceae</taxon>
        <taxon>Phyllosticta</taxon>
    </lineage>
</organism>
<feature type="region of interest" description="Disordered" evidence="1">
    <location>
        <begin position="1"/>
        <end position="25"/>
    </location>
</feature>
<protein>
    <submittedName>
        <fullName evidence="2">Uncharacterized protein</fullName>
    </submittedName>
</protein>
<evidence type="ECO:0000313" key="3">
    <source>
        <dbReference type="Proteomes" id="UP001363622"/>
    </source>
</evidence>
<dbReference type="Proteomes" id="UP001363622">
    <property type="component" value="Unassembled WGS sequence"/>
</dbReference>
<evidence type="ECO:0000256" key="1">
    <source>
        <dbReference type="SAM" id="MobiDB-lite"/>
    </source>
</evidence>
<reference evidence="2 3" key="1">
    <citation type="submission" date="2024-04" db="EMBL/GenBank/DDBJ databases">
        <title>Phyllosticta paracitricarpa is synonymous to the EU quarantine fungus P. citricarpa based on phylogenomic analyses.</title>
        <authorList>
            <consortium name="Lawrence Berkeley National Laboratory"/>
            <person name="Van Ingen-Buijs V.A."/>
            <person name="Van Westerhoven A.C."/>
            <person name="Haridas S."/>
            <person name="Skiadas P."/>
            <person name="Martin F."/>
            <person name="Groenewald J.Z."/>
            <person name="Crous P.W."/>
            <person name="Seidl M.F."/>
        </authorList>
    </citation>
    <scope>NUCLEOTIDE SEQUENCE [LARGE SCALE GENOMIC DNA]</scope>
    <source>
        <strain evidence="2 3">CBS 123371</strain>
    </source>
</reference>
<proteinExistence type="predicted"/>
<name>A0ABR1KZZ5_9PEZI</name>
<accession>A0ABR1KZZ5</accession>
<sequence length="323" mass="36911">MRSSSFDPTNQWDRIVSTPEHSSDERLVGDSSASFDFFRRTYFTSRKVNLKYDSPTDLVNIAEHYKLGKQTQASKISLKFHFDDELIEFERLEKRHRDNQKAEEADSDPKEWARMKQSFEKLEEVVRASQDNEQNMRALGLAPARLGCALSHFSGLRITSLASFGWMEDEYDWLKYRSDGLNTVITALVTSKVSLSSLRLEDGAFLLGESARRPQSEALLLQENFQQLDSLHLSFRTALPDGDDYYDPVEHPRVDDALHFLSAAPHDLKELEICVEIMPAGFDGDADDHMAETAAPLCNDLFSRIHFPRLERLKTKSTFHTVG</sequence>
<gene>
    <name evidence="2" type="ORF">IWZ03DRAFT_410742</name>
</gene>